<evidence type="ECO:0000256" key="1">
    <source>
        <dbReference type="ARBA" id="ARBA00010928"/>
    </source>
</evidence>
<dbReference type="InterPro" id="IPR023210">
    <property type="entry name" value="NADP_OxRdtase_dom"/>
</dbReference>
<name>A0A518BVE2_9BACT</name>
<accession>A0A518BVE2</accession>
<dbReference type="SUPFAM" id="SSF51430">
    <property type="entry name" value="NAD(P)-linked oxidoreductase"/>
    <property type="match status" value="1"/>
</dbReference>
<evidence type="ECO:0000259" key="6">
    <source>
        <dbReference type="Pfam" id="PF22725"/>
    </source>
</evidence>
<gene>
    <name evidence="7" type="primary">afr_1</name>
    <name evidence="7" type="ORF">Pan265_07970</name>
</gene>
<evidence type="ECO:0000256" key="2">
    <source>
        <dbReference type="ARBA" id="ARBA00023002"/>
    </source>
</evidence>
<keyword evidence="2 7" id="KW-0560">Oxidoreductase</keyword>
<proteinExistence type="inferred from homology"/>
<dbReference type="PANTHER" id="PTHR22604">
    <property type="entry name" value="OXIDOREDUCTASES"/>
    <property type="match status" value="1"/>
</dbReference>
<dbReference type="KEGG" id="mcad:Pan265_07970"/>
<evidence type="ECO:0000259" key="4">
    <source>
        <dbReference type="Pfam" id="PF00248"/>
    </source>
</evidence>
<evidence type="ECO:0000256" key="3">
    <source>
        <dbReference type="SAM" id="MobiDB-lite"/>
    </source>
</evidence>
<dbReference type="AlphaFoldDB" id="A0A518BVE2"/>
<dbReference type="SUPFAM" id="SSF51735">
    <property type="entry name" value="NAD(P)-binding Rossmann-fold domains"/>
    <property type="match status" value="1"/>
</dbReference>
<dbReference type="Gene3D" id="3.30.360.10">
    <property type="entry name" value="Dihydrodipicolinate Reductase, domain 2"/>
    <property type="match status" value="1"/>
</dbReference>
<feature type="domain" description="NADP-dependent oxidoreductase" evidence="4">
    <location>
        <begin position="387"/>
        <end position="664"/>
    </location>
</feature>
<dbReference type="InterPro" id="IPR055170">
    <property type="entry name" value="GFO_IDH_MocA-like_dom"/>
</dbReference>
<feature type="region of interest" description="Disordered" evidence="3">
    <location>
        <begin position="343"/>
        <end position="368"/>
    </location>
</feature>
<dbReference type="GO" id="GO:0033712">
    <property type="term" value="F:1,5-anhydro-D-fructose reductase (1,5-anhydro-D-mannitol-forming) activity"/>
    <property type="evidence" value="ECO:0007669"/>
    <property type="project" value="UniProtKB-EC"/>
</dbReference>
<organism evidence="7 8">
    <name type="scientific">Mucisphaera calidilacus</name>
    <dbReference type="NCBI Taxonomy" id="2527982"/>
    <lineage>
        <taxon>Bacteria</taxon>
        <taxon>Pseudomonadati</taxon>
        <taxon>Planctomycetota</taxon>
        <taxon>Phycisphaerae</taxon>
        <taxon>Phycisphaerales</taxon>
        <taxon>Phycisphaeraceae</taxon>
        <taxon>Mucisphaera</taxon>
    </lineage>
</organism>
<dbReference type="InterPro" id="IPR036812">
    <property type="entry name" value="NAD(P)_OxRdtase_dom_sf"/>
</dbReference>
<comment type="similarity">
    <text evidence="1">Belongs to the Gfo/Idh/MocA family.</text>
</comment>
<dbReference type="EC" id="1.1.1.292" evidence="7"/>
<dbReference type="Proteomes" id="UP000320386">
    <property type="component" value="Chromosome"/>
</dbReference>
<dbReference type="EMBL" id="CP036280">
    <property type="protein sequence ID" value="QDU70953.1"/>
    <property type="molecule type" value="Genomic_DNA"/>
</dbReference>
<feature type="domain" description="GFO/IDH/MocA-like oxidoreductase" evidence="6">
    <location>
        <begin position="136"/>
        <end position="259"/>
    </location>
</feature>
<dbReference type="RefSeq" id="WP_145445091.1">
    <property type="nucleotide sequence ID" value="NZ_CP036280.1"/>
</dbReference>
<evidence type="ECO:0000313" key="8">
    <source>
        <dbReference type="Proteomes" id="UP000320386"/>
    </source>
</evidence>
<dbReference type="PANTHER" id="PTHR22604:SF105">
    <property type="entry name" value="TRANS-1,2-DIHYDROBENZENE-1,2-DIOL DEHYDROGENASE"/>
    <property type="match status" value="1"/>
</dbReference>
<dbReference type="InterPro" id="IPR050984">
    <property type="entry name" value="Gfo/Idh/MocA_domain"/>
</dbReference>
<evidence type="ECO:0000313" key="7">
    <source>
        <dbReference type="EMBL" id="QDU70953.1"/>
    </source>
</evidence>
<dbReference type="CDD" id="cd19082">
    <property type="entry name" value="AKR_AKR10A1_2"/>
    <property type="match status" value="1"/>
</dbReference>
<protein>
    <submittedName>
        <fullName evidence="7">1,5-anhydro-D-fructose reductase</fullName>
        <ecNumber evidence="7">1.1.1.292</ecNumber>
    </submittedName>
</protein>
<feature type="domain" description="Gfo/Idh/MocA-like oxidoreductase N-terminal" evidence="5">
    <location>
        <begin position="5"/>
        <end position="124"/>
    </location>
</feature>
<dbReference type="InterPro" id="IPR036291">
    <property type="entry name" value="NAD(P)-bd_dom_sf"/>
</dbReference>
<dbReference type="InterPro" id="IPR000683">
    <property type="entry name" value="Gfo/Idh/MocA-like_OxRdtase_N"/>
</dbReference>
<dbReference type="OrthoDB" id="9783105at2"/>
<keyword evidence="8" id="KW-1185">Reference proteome</keyword>
<dbReference type="Pfam" id="PF01408">
    <property type="entry name" value="GFO_IDH_MocA"/>
    <property type="match status" value="1"/>
</dbReference>
<dbReference type="Gene3D" id="3.40.50.720">
    <property type="entry name" value="NAD(P)-binding Rossmann-like Domain"/>
    <property type="match status" value="1"/>
</dbReference>
<dbReference type="GO" id="GO:0000166">
    <property type="term" value="F:nucleotide binding"/>
    <property type="evidence" value="ECO:0007669"/>
    <property type="project" value="InterPro"/>
</dbReference>
<dbReference type="SUPFAM" id="SSF55347">
    <property type="entry name" value="Glyceraldehyde-3-phosphate dehydrogenase-like, C-terminal domain"/>
    <property type="match status" value="1"/>
</dbReference>
<evidence type="ECO:0000259" key="5">
    <source>
        <dbReference type="Pfam" id="PF01408"/>
    </source>
</evidence>
<reference evidence="7 8" key="1">
    <citation type="submission" date="2019-02" db="EMBL/GenBank/DDBJ databases">
        <title>Deep-cultivation of Planctomycetes and their phenomic and genomic characterization uncovers novel biology.</title>
        <authorList>
            <person name="Wiegand S."/>
            <person name="Jogler M."/>
            <person name="Boedeker C."/>
            <person name="Pinto D."/>
            <person name="Vollmers J."/>
            <person name="Rivas-Marin E."/>
            <person name="Kohn T."/>
            <person name="Peeters S.H."/>
            <person name="Heuer A."/>
            <person name="Rast P."/>
            <person name="Oberbeckmann S."/>
            <person name="Bunk B."/>
            <person name="Jeske O."/>
            <person name="Meyerdierks A."/>
            <person name="Storesund J.E."/>
            <person name="Kallscheuer N."/>
            <person name="Luecker S."/>
            <person name="Lage O.M."/>
            <person name="Pohl T."/>
            <person name="Merkel B.J."/>
            <person name="Hornburger P."/>
            <person name="Mueller R.-W."/>
            <person name="Bruemmer F."/>
            <person name="Labrenz M."/>
            <person name="Spormann A.M."/>
            <person name="Op den Camp H."/>
            <person name="Overmann J."/>
            <person name="Amann R."/>
            <person name="Jetten M.S.M."/>
            <person name="Mascher T."/>
            <person name="Medema M.H."/>
            <person name="Devos D.P."/>
            <person name="Kaster A.-K."/>
            <person name="Ovreas L."/>
            <person name="Rohde M."/>
            <person name="Galperin M.Y."/>
            <person name="Jogler C."/>
        </authorList>
    </citation>
    <scope>NUCLEOTIDE SEQUENCE [LARGE SCALE GENOMIC DNA]</scope>
    <source>
        <strain evidence="7 8">Pan265</strain>
    </source>
</reference>
<dbReference type="Gene3D" id="3.20.20.100">
    <property type="entry name" value="NADP-dependent oxidoreductase domain"/>
    <property type="match status" value="1"/>
</dbReference>
<dbReference type="Pfam" id="PF00248">
    <property type="entry name" value="Aldo_ket_red"/>
    <property type="match status" value="1"/>
</dbReference>
<dbReference type="Pfam" id="PF22725">
    <property type="entry name" value="GFO_IDH_MocA_C3"/>
    <property type="match status" value="1"/>
</dbReference>
<sequence length="672" mass="73260">MSQTVRWGIIGTGAIAEAMAGAITTVANATLAAVASRDRDRAASFINQLGLASVRANGSYDDLLADPEVDAVYIATPHPLHAQLSIEAAEAGKHILCEKPAALNLGELMPVIAAVRAYEVFYMEAFKDRCHPQTHKLVELIKGGAIGELRHARAAFGFNTGPNPDPDGRLLNPELGGGGILDVGCYPIHLLRLVAGVATGRSFADPDRVVGDGHLGHTGVDVVASALLKFDSGFVAEASTAINAHLDNRAIIAGTRGTITLPNPWLNSRGEPDHAQLILEAEGKTQTVDCPSELNSFGYEIGEASRAILAGEKESPAMSWNDSLGQARTLDLWRRTIRLRYPSESPERFQTPRSRKRPQSRTTPRISQAEIPGLSRPVTRLVMGCDNQINYPHAAAMFDHYLDAGGNTFDTAHIYDGGRQEQLLGHWINARGVRDRVNVIVKVAHTPYCDPDSIKSQFAVSLDRMGLDKADLLLLHRDNPGIPVDEFVDVLHELVEDGRVSVFGGSNWSLGRFNDANAYAAANQRHRFSILSNNFSLARMVRPVWDGCISVSDPESRATLVENQIPNLAWSSQARGYFVTPGGTDNHLWQENDAWDAPDNRTRRERAFELAGRHNVSAINIAAAYVLTQPFPSFALIGPRNLDELETTLPALSVELTDTERAYLNLETDEFS</sequence>